<gene>
    <name evidence="6" type="ORF">GCM10011511_26170</name>
</gene>
<dbReference type="InterPro" id="IPR007156">
    <property type="entry name" value="MamQ_LemA"/>
</dbReference>
<dbReference type="RefSeq" id="WP_188932317.1">
    <property type="nucleotide sequence ID" value="NZ_BMJC01000003.1"/>
</dbReference>
<dbReference type="PROSITE" id="PS51257">
    <property type="entry name" value="PROKAR_LIPOPROTEIN"/>
    <property type="match status" value="1"/>
</dbReference>
<dbReference type="GO" id="GO:0016020">
    <property type="term" value="C:membrane"/>
    <property type="evidence" value="ECO:0007669"/>
    <property type="project" value="UniProtKB-SubCell"/>
</dbReference>
<comment type="subcellular location">
    <subcellularLocation>
        <location evidence="1">Membrane</location>
        <topology evidence="1">Single-pass membrane protein</topology>
    </subcellularLocation>
</comment>
<dbReference type="Pfam" id="PF04011">
    <property type="entry name" value="LemA"/>
    <property type="match status" value="1"/>
</dbReference>
<keyword evidence="3" id="KW-0812">Transmembrane</keyword>
<dbReference type="EMBL" id="BMJC01000003">
    <property type="protein sequence ID" value="GGB01746.1"/>
    <property type="molecule type" value="Genomic_DNA"/>
</dbReference>
<keyword evidence="4" id="KW-1133">Transmembrane helix</keyword>
<organism evidence="6 7">
    <name type="scientific">Puia dinghuensis</name>
    <dbReference type="NCBI Taxonomy" id="1792502"/>
    <lineage>
        <taxon>Bacteria</taxon>
        <taxon>Pseudomonadati</taxon>
        <taxon>Bacteroidota</taxon>
        <taxon>Chitinophagia</taxon>
        <taxon>Chitinophagales</taxon>
        <taxon>Chitinophagaceae</taxon>
        <taxon>Puia</taxon>
    </lineage>
</organism>
<accession>A0A8J2XTS4</accession>
<evidence type="ECO:0000313" key="6">
    <source>
        <dbReference type="EMBL" id="GGB01746.1"/>
    </source>
</evidence>
<dbReference type="InterPro" id="IPR023353">
    <property type="entry name" value="LemA-like_dom_sf"/>
</dbReference>
<evidence type="ECO:0000256" key="3">
    <source>
        <dbReference type="ARBA" id="ARBA00022692"/>
    </source>
</evidence>
<proteinExistence type="inferred from homology"/>
<evidence type="ECO:0000256" key="2">
    <source>
        <dbReference type="ARBA" id="ARBA00008854"/>
    </source>
</evidence>
<name>A0A8J2XTS4_9BACT</name>
<keyword evidence="5" id="KW-0472">Membrane</keyword>
<dbReference type="AlphaFoldDB" id="A0A8J2XTS4"/>
<dbReference type="Proteomes" id="UP000607559">
    <property type="component" value="Unassembled WGS sequence"/>
</dbReference>
<comment type="similarity">
    <text evidence="2">Belongs to the LemA family.</text>
</comment>
<dbReference type="PANTHER" id="PTHR34478:SF2">
    <property type="entry name" value="MEMBRANE PROTEIN"/>
    <property type="match status" value="1"/>
</dbReference>
<protein>
    <recommendedName>
        <fullName evidence="8">LemA family protein</fullName>
    </recommendedName>
</protein>
<evidence type="ECO:0000313" key="7">
    <source>
        <dbReference type="Proteomes" id="UP000607559"/>
    </source>
</evidence>
<dbReference type="SUPFAM" id="SSF140478">
    <property type="entry name" value="LemA-like"/>
    <property type="match status" value="1"/>
</dbReference>
<comment type="caution">
    <text evidence="6">The sequence shown here is derived from an EMBL/GenBank/DDBJ whole genome shotgun (WGS) entry which is preliminary data.</text>
</comment>
<dbReference type="Gene3D" id="1.20.1440.20">
    <property type="entry name" value="LemA-like domain"/>
    <property type="match status" value="1"/>
</dbReference>
<dbReference type="PANTHER" id="PTHR34478">
    <property type="entry name" value="PROTEIN LEMA"/>
    <property type="match status" value="1"/>
</dbReference>
<reference evidence="6" key="2">
    <citation type="submission" date="2020-09" db="EMBL/GenBank/DDBJ databases">
        <authorList>
            <person name="Sun Q."/>
            <person name="Zhou Y."/>
        </authorList>
    </citation>
    <scope>NUCLEOTIDE SEQUENCE</scope>
    <source>
        <strain evidence="6">CGMCC 1.15448</strain>
    </source>
</reference>
<evidence type="ECO:0008006" key="8">
    <source>
        <dbReference type="Google" id="ProtNLM"/>
    </source>
</evidence>
<evidence type="ECO:0000256" key="5">
    <source>
        <dbReference type="ARBA" id="ARBA00023136"/>
    </source>
</evidence>
<evidence type="ECO:0000256" key="1">
    <source>
        <dbReference type="ARBA" id="ARBA00004167"/>
    </source>
</evidence>
<sequence length="197" mass="21909">MSTKNLTLIVVLVVILLFGGCACSRYNGLVSVDQGVKTSWSNVETQYQRRTDLYNSIIKTIEGSANFEKSTLKEVITARAKATSVTVDVNDSASLGAYQRAQAQLQGSFSRLMAVAEAYPDLKTTQQFQDFQTNIAGTENRINNSRREFNAAVNDYNLKVKTFPNNIFAGIFGFHEKPYYKADPGSENAPEIHFDIK</sequence>
<keyword evidence="7" id="KW-1185">Reference proteome</keyword>
<reference evidence="6" key="1">
    <citation type="journal article" date="2014" name="Int. J. Syst. Evol. Microbiol.">
        <title>Complete genome sequence of Corynebacterium casei LMG S-19264T (=DSM 44701T), isolated from a smear-ripened cheese.</title>
        <authorList>
            <consortium name="US DOE Joint Genome Institute (JGI-PGF)"/>
            <person name="Walter F."/>
            <person name="Albersmeier A."/>
            <person name="Kalinowski J."/>
            <person name="Ruckert C."/>
        </authorList>
    </citation>
    <scope>NUCLEOTIDE SEQUENCE</scope>
    <source>
        <strain evidence="6">CGMCC 1.15448</strain>
    </source>
</reference>
<evidence type="ECO:0000256" key="4">
    <source>
        <dbReference type="ARBA" id="ARBA00022989"/>
    </source>
</evidence>